<dbReference type="EMBL" id="BAAFSG010000001">
    <property type="protein sequence ID" value="GAB1253769.1"/>
    <property type="molecule type" value="Genomic_DNA"/>
</dbReference>
<sequence>MNFPAISRLISFVRQHILVFAAGILIVIVAVLFYSGWRYYQFRQSSLYAYEELRDALKNAQTNNIAEMVDFNALSRQLAANLMRSYPFLKAGPDQERQISDMIQTTLLRQLRSKQEAAKEEPDLKTRLKTPLYALPSDFLEQLSKTISLQTASEGTALLTARIRHPLLDKNFPLILRMDKTAEGWIVRSLVNGPELTRQFREAQVERMRGQRQMIVDKNAQTERRIRDIFPLQSCSADAGLISDGSTLLVVVRVLARDIGTVGVNNMNLFAEISDASGSNLLSRNLNAVQPVRPGEDFKRSWTIELDGRSELGRRLLQGLPLKCTAAWKTLGLDNGEVLHISDTPEPIEEFQ</sequence>
<keyword evidence="1" id="KW-0812">Transmembrane</keyword>
<keyword evidence="1" id="KW-0472">Membrane</keyword>
<keyword evidence="1" id="KW-1133">Transmembrane helix</keyword>
<keyword evidence="3" id="KW-1185">Reference proteome</keyword>
<evidence type="ECO:0008006" key="4">
    <source>
        <dbReference type="Google" id="ProtNLM"/>
    </source>
</evidence>
<accession>A0ABQ0E7T0</accession>
<evidence type="ECO:0000313" key="3">
    <source>
        <dbReference type="Proteomes" id="UP001628192"/>
    </source>
</evidence>
<evidence type="ECO:0000313" key="2">
    <source>
        <dbReference type="EMBL" id="GAB1253769.1"/>
    </source>
</evidence>
<evidence type="ECO:0000256" key="1">
    <source>
        <dbReference type="SAM" id="Phobius"/>
    </source>
</evidence>
<protein>
    <recommendedName>
        <fullName evidence="4">Translation initiation factor IF-2</fullName>
    </recommendedName>
</protein>
<feature type="transmembrane region" description="Helical" evidence="1">
    <location>
        <begin position="17"/>
        <end position="37"/>
    </location>
</feature>
<comment type="caution">
    <text evidence="2">The sequence shown here is derived from an EMBL/GenBank/DDBJ whole genome shotgun (WGS) entry which is preliminary data.</text>
</comment>
<dbReference type="RefSeq" id="WP_407844451.1">
    <property type="nucleotide sequence ID" value="NZ_BAAFSG010000001.1"/>
</dbReference>
<reference evidence="2 3" key="1">
    <citation type="journal article" date="2025" name="Int. J. Syst. Evol. Microbiol.">
        <title>Desulfovibrio falkowii sp. nov., Porphyromonas miyakawae sp. nov., Mediterraneibacter flintii sp. nov. and Owariibacterium komagatae gen. nov., sp. nov., isolated from human faeces.</title>
        <authorList>
            <person name="Hamaguchi T."/>
            <person name="Ohara M."/>
            <person name="Hisatomi A."/>
            <person name="Sekiguchi K."/>
            <person name="Takeda J.I."/>
            <person name="Ueyama J."/>
            <person name="Ito M."/>
            <person name="Nishiwaki H."/>
            <person name="Ogi T."/>
            <person name="Hirayama M."/>
            <person name="Ohkuma M."/>
            <person name="Sakamoto M."/>
            <person name="Ohno K."/>
        </authorList>
    </citation>
    <scope>NUCLEOTIDE SEQUENCE [LARGE SCALE GENOMIC DNA]</scope>
    <source>
        <strain evidence="2 3">13CB8C</strain>
    </source>
</reference>
<dbReference type="Proteomes" id="UP001628192">
    <property type="component" value="Unassembled WGS sequence"/>
</dbReference>
<gene>
    <name evidence="2" type="ORF">Defa_12560</name>
</gene>
<name>A0ABQ0E7T0_9BACT</name>
<organism evidence="2 3">
    <name type="scientific">Desulfovibrio falkowii</name>
    <dbReference type="NCBI Taxonomy" id="3136602"/>
    <lineage>
        <taxon>Bacteria</taxon>
        <taxon>Pseudomonadati</taxon>
        <taxon>Thermodesulfobacteriota</taxon>
        <taxon>Desulfovibrionia</taxon>
        <taxon>Desulfovibrionales</taxon>
        <taxon>Desulfovibrionaceae</taxon>
        <taxon>Desulfovibrio</taxon>
    </lineage>
</organism>
<proteinExistence type="predicted"/>